<evidence type="ECO:0000256" key="10">
    <source>
        <dbReference type="ARBA" id="ARBA00023163"/>
    </source>
</evidence>
<evidence type="ECO:0000256" key="7">
    <source>
        <dbReference type="ARBA" id="ARBA00022833"/>
    </source>
</evidence>
<feature type="active site" description="Proton donor/acceptor" evidence="13">
    <location>
        <position position="213"/>
    </location>
</feature>
<evidence type="ECO:0000256" key="3">
    <source>
        <dbReference type="ARBA" id="ARBA00013184"/>
    </source>
</evidence>
<protein>
    <recommendedName>
        <fullName evidence="3">histone acetyltransferase</fullName>
        <ecNumber evidence="3">2.3.1.48</ecNumber>
    </recommendedName>
</protein>
<dbReference type="Gene3D" id="1.10.10.10">
    <property type="entry name" value="Winged helix-like DNA-binding domain superfamily/Winged helix DNA-binding domain"/>
    <property type="match status" value="1"/>
</dbReference>
<evidence type="ECO:0000259" key="14">
    <source>
        <dbReference type="PROSITE" id="PS51726"/>
    </source>
</evidence>
<evidence type="ECO:0000256" key="9">
    <source>
        <dbReference type="ARBA" id="ARBA00023015"/>
    </source>
</evidence>
<keyword evidence="16" id="KW-1185">Reference proteome</keyword>
<evidence type="ECO:0000313" key="15">
    <source>
        <dbReference type="EMBL" id="ODQ61507.1"/>
    </source>
</evidence>
<gene>
    <name evidence="15" type="ORF">WICANDRAFT_29476</name>
</gene>
<comment type="subcellular location">
    <subcellularLocation>
        <location evidence="1">Nucleus</location>
    </subcellularLocation>
</comment>
<dbReference type="InterPro" id="IPR050603">
    <property type="entry name" value="MYST_HAT"/>
</dbReference>
<evidence type="ECO:0000256" key="12">
    <source>
        <dbReference type="ARBA" id="ARBA00023315"/>
    </source>
</evidence>
<dbReference type="GO" id="GO:0030466">
    <property type="term" value="P:silent mating-type cassette heterochromatin formation"/>
    <property type="evidence" value="ECO:0007669"/>
    <property type="project" value="EnsemblFungi"/>
</dbReference>
<keyword evidence="10" id="KW-0804">Transcription</keyword>
<evidence type="ECO:0000256" key="5">
    <source>
        <dbReference type="ARBA" id="ARBA00022723"/>
    </source>
</evidence>
<dbReference type="SUPFAM" id="SSF55729">
    <property type="entry name" value="Acyl-CoA N-acyltransferases (Nat)"/>
    <property type="match status" value="1"/>
</dbReference>
<evidence type="ECO:0000256" key="4">
    <source>
        <dbReference type="ARBA" id="ARBA00022679"/>
    </source>
</evidence>
<dbReference type="InterPro" id="IPR002717">
    <property type="entry name" value="HAT_MYST-type"/>
</dbReference>
<evidence type="ECO:0000256" key="13">
    <source>
        <dbReference type="PIRSR" id="PIRSR602717-51"/>
    </source>
</evidence>
<keyword evidence="12" id="KW-0012">Acyltransferase</keyword>
<dbReference type="EC" id="2.3.1.48" evidence="3"/>
<keyword evidence="11" id="KW-0539">Nucleus</keyword>
<keyword evidence="9" id="KW-0805">Transcription regulation</keyword>
<dbReference type="GO" id="GO:0000781">
    <property type="term" value="C:chromosome, telomeric region"/>
    <property type="evidence" value="ECO:0007669"/>
    <property type="project" value="GOC"/>
</dbReference>
<dbReference type="PROSITE" id="PS51726">
    <property type="entry name" value="MYST_HAT"/>
    <property type="match status" value="1"/>
</dbReference>
<keyword evidence="6" id="KW-0863">Zinc-finger</keyword>
<dbReference type="InterPro" id="IPR016181">
    <property type="entry name" value="Acyl_CoA_acyltransferase"/>
</dbReference>
<proteinExistence type="inferred from homology"/>
<dbReference type="Gene3D" id="3.40.630.30">
    <property type="match status" value="1"/>
</dbReference>
<dbReference type="GO" id="GO:0005634">
    <property type="term" value="C:nucleus"/>
    <property type="evidence" value="ECO:0007669"/>
    <property type="project" value="UniProtKB-SubCell"/>
</dbReference>
<dbReference type="EMBL" id="KV454209">
    <property type="protein sequence ID" value="ODQ61507.1"/>
    <property type="molecule type" value="Genomic_DNA"/>
</dbReference>
<keyword evidence="7" id="KW-0862">Zinc</keyword>
<organism evidence="15 16">
    <name type="scientific">Wickerhamomyces anomalus (strain ATCC 58044 / CBS 1984 / NCYC 433 / NRRL Y-366-8)</name>
    <name type="common">Yeast</name>
    <name type="synonym">Hansenula anomala</name>
    <dbReference type="NCBI Taxonomy" id="683960"/>
    <lineage>
        <taxon>Eukaryota</taxon>
        <taxon>Fungi</taxon>
        <taxon>Dikarya</taxon>
        <taxon>Ascomycota</taxon>
        <taxon>Saccharomycotina</taxon>
        <taxon>Saccharomycetes</taxon>
        <taxon>Phaffomycetales</taxon>
        <taxon>Wickerhamomycetaceae</taxon>
        <taxon>Wickerhamomyces</taxon>
    </lineage>
</organism>
<keyword evidence="8" id="KW-0007">Acetylation</keyword>
<evidence type="ECO:0000256" key="1">
    <source>
        <dbReference type="ARBA" id="ARBA00004123"/>
    </source>
</evidence>
<dbReference type="GO" id="GO:0006355">
    <property type="term" value="P:regulation of DNA-templated transcription"/>
    <property type="evidence" value="ECO:0007669"/>
    <property type="project" value="InterPro"/>
</dbReference>
<evidence type="ECO:0000313" key="16">
    <source>
        <dbReference type="Proteomes" id="UP000094112"/>
    </source>
</evidence>
<dbReference type="GO" id="GO:0008270">
    <property type="term" value="F:zinc ion binding"/>
    <property type="evidence" value="ECO:0007669"/>
    <property type="project" value="UniProtKB-KW"/>
</dbReference>
<dbReference type="GO" id="GO:0033255">
    <property type="term" value="C:SAS acetyltransferase complex"/>
    <property type="evidence" value="ECO:0007669"/>
    <property type="project" value="EnsemblFungi"/>
</dbReference>
<dbReference type="STRING" id="683960.A0A1E3P9E7"/>
<comment type="similarity">
    <text evidence="2">Belongs to the MYST (SAS/MOZ) family.</text>
</comment>
<feature type="domain" description="MYST-type HAT" evidence="14">
    <location>
        <begin position="15"/>
        <end position="309"/>
    </location>
</feature>
<dbReference type="Proteomes" id="UP000094112">
    <property type="component" value="Unassembled WGS sequence"/>
</dbReference>
<dbReference type="InterPro" id="IPR036388">
    <property type="entry name" value="WH-like_DNA-bd_sf"/>
</dbReference>
<dbReference type="OrthoDB" id="787137at2759"/>
<evidence type="ECO:0000256" key="11">
    <source>
        <dbReference type="ARBA" id="ARBA00023242"/>
    </source>
</evidence>
<dbReference type="AlphaFoldDB" id="A0A1E3P9E7"/>
<dbReference type="GeneID" id="30198857"/>
<dbReference type="RefSeq" id="XP_019040714.1">
    <property type="nucleotide sequence ID" value="XM_019181611.1"/>
</dbReference>
<evidence type="ECO:0000256" key="6">
    <source>
        <dbReference type="ARBA" id="ARBA00022771"/>
    </source>
</evidence>
<dbReference type="Gene3D" id="3.30.60.60">
    <property type="entry name" value="N-acetyl transferase-like"/>
    <property type="match status" value="1"/>
</dbReference>
<dbReference type="GO" id="GO:0035267">
    <property type="term" value="C:NuA4 histone acetyltransferase complex"/>
    <property type="evidence" value="ECO:0007669"/>
    <property type="project" value="TreeGrafter"/>
</dbReference>
<sequence>MAHKLEVEDGLYGIIESPNISRIRFGEYELNTWYGSAVYFAKDKRTLGFKDINPSKRKSEMNREEIWLEKLFICDSCFKYTDDEKDYEAHLLACDHLNKQLGKIMYRDEKYVIRKVRGSKHKMFTQNLCLFTKLFLDNKSVFFTVDYFEFYIVYGTENNKPMGFFSKEILSWDRNNLACILVFPPYQRMHLGTLLISFSYELSKSQNLVSGPEKPLSPFGLVGYLKYWSSIITRELVFGKLSDAKVVTLEEVSKVTGIRHDDIVMTLKHMNVLVNNDGELFVLKKILQDWAKRNKVSLNPLLKKDCLLI</sequence>
<name>A0A1E3P9E7_WICAA</name>
<dbReference type="GO" id="GO:0031509">
    <property type="term" value="P:subtelomeric heterochromatin formation"/>
    <property type="evidence" value="ECO:0007669"/>
    <property type="project" value="EnsemblFungi"/>
</dbReference>
<keyword evidence="5" id="KW-0479">Metal-binding</keyword>
<evidence type="ECO:0000256" key="8">
    <source>
        <dbReference type="ARBA" id="ARBA00022990"/>
    </source>
</evidence>
<dbReference type="FunFam" id="3.40.630.30:FF:000067">
    <property type="entry name" value="Histone acetyltransferase"/>
    <property type="match status" value="1"/>
</dbReference>
<accession>A0A1E3P9E7</accession>
<dbReference type="GO" id="GO:0046972">
    <property type="term" value="F:histone H4K16 acetyltransferase activity"/>
    <property type="evidence" value="ECO:0007669"/>
    <property type="project" value="TreeGrafter"/>
</dbReference>
<evidence type="ECO:0000256" key="2">
    <source>
        <dbReference type="ARBA" id="ARBA00010107"/>
    </source>
</evidence>
<keyword evidence="4" id="KW-0808">Transferase</keyword>
<reference evidence="15 16" key="1">
    <citation type="journal article" date="2016" name="Proc. Natl. Acad. Sci. U.S.A.">
        <title>Comparative genomics of biotechnologically important yeasts.</title>
        <authorList>
            <person name="Riley R."/>
            <person name="Haridas S."/>
            <person name="Wolfe K.H."/>
            <person name="Lopes M.R."/>
            <person name="Hittinger C.T."/>
            <person name="Goeker M."/>
            <person name="Salamov A.A."/>
            <person name="Wisecaver J.H."/>
            <person name="Long T.M."/>
            <person name="Calvey C.H."/>
            <person name="Aerts A.L."/>
            <person name="Barry K.W."/>
            <person name="Choi C."/>
            <person name="Clum A."/>
            <person name="Coughlan A.Y."/>
            <person name="Deshpande S."/>
            <person name="Douglass A.P."/>
            <person name="Hanson S.J."/>
            <person name="Klenk H.-P."/>
            <person name="LaButti K.M."/>
            <person name="Lapidus A."/>
            <person name="Lindquist E.A."/>
            <person name="Lipzen A.M."/>
            <person name="Meier-Kolthoff J.P."/>
            <person name="Ohm R.A."/>
            <person name="Otillar R.P."/>
            <person name="Pangilinan J.L."/>
            <person name="Peng Y."/>
            <person name="Rokas A."/>
            <person name="Rosa C.A."/>
            <person name="Scheuner C."/>
            <person name="Sibirny A.A."/>
            <person name="Slot J.C."/>
            <person name="Stielow J.B."/>
            <person name="Sun H."/>
            <person name="Kurtzman C.P."/>
            <person name="Blackwell M."/>
            <person name="Grigoriev I.V."/>
            <person name="Jeffries T.W."/>
        </authorList>
    </citation>
    <scope>NUCLEOTIDE SEQUENCE [LARGE SCALE GENOMIC DNA]</scope>
    <source>
        <strain evidence="16">ATCC 58044 / CBS 1984 / NCYC 433 / NRRL Y-366-8</strain>
    </source>
</reference>
<dbReference type="Pfam" id="PF01853">
    <property type="entry name" value="MOZ_SAS"/>
    <property type="match status" value="1"/>
</dbReference>
<dbReference type="PANTHER" id="PTHR10615:SF219">
    <property type="entry name" value="HISTONE ACETYLTRANSFERASE KAT5"/>
    <property type="match status" value="1"/>
</dbReference>
<dbReference type="PANTHER" id="PTHR10615">
    <property type="entry name" value="HISTONE ACETYLTRANSFERASE"/>
    <property type="match status" value="1"/>
</dbReference>